<accession>A0A851GBW3</accession>
<keyword evidence="3" id="KW-1185">Reference proteome</keyword>
<evidence type="ECO:0000256" key="1">
    <source>
        <dbReference type="SAM" id="Phobius"/>
    </source>
</evidence>
<dbReference type="EMBL" id="JACBAZ010000002">
    <property type="protein sequence ID" value="NWK55228.1"/>
    <property type="molecule type" value="Genomic_DNA"/>
</dbReference>
<dbReference type="Proteomes" id="UP000557872">
    <property type="component" value="Unassembled WGS sequence"/>
</dbReference>
<name>A0A851GBW3_9BACT</name>
<evidence type="ECO:0000313" key="2">
    <source>
        <dbReference type="EMBL" id="NWK55228.1"/>
    </source>
</evidence>
<dbReference type="RefSeq" id="WP_178931756.1">
    <property type="nucleotide sequence ID" value="NZ_JACBAZ010000002.1"/>
</dbReference>
<feature type="transmembrane region" description="Helical" evidence="1">
    <location>
        <begin position="115"/>
        <end position="142"/>
    </location>
</feature>
<feature type="transmembrane region" description="Helical" evidence="1">
    <location>
        <begin position="25"/>
        <end position="50"/>
    </location>
</feature>
<dbReference type="AlphaFoldDB" id="A0A851GBW3"/>
<keyword evidence="1" id="KW-0472">Membrane</keyword>
<evidence type="ECO:0000313" key="3">
    <source>
        <dbReference type="Proteomes" id="UP000557872"/>
    </source>
</evidence>
<reference evidence="2 3" key="1">
    <citation type="submission" date="2020-07" db="EMBL/GenBank/DDBJ databases">
        <title>Roseicoccus Jingziensis gen. nov., sp. nov., isolated from coastal seawater.</title>
        <authorList>
            <person name="Feng X."/>
        </authorList>
    </citation>
    <scope>NUCLEOTIDE SEQUENCE [LARGE SCALE GENOMIC DNA]</scope>
    <source>
        <strain evidence="2 3">N1E253</strain>
    </source>
</reference>
<feature type="transmembrane region" description="Helical" evidence="1">
    <location>
        <begin position="83"/>
        <end position="103"/>
    </location>
</feature>
<comment type="caution">
    <text evidence="2">The sequence shown here is derived from an EMBL/GenBank/DDBJ whole genome shotgun (WGS) entry which is preliminary data.</text>
</comment>
<gene>
    <name evidence="2" type="ORF">HW115_06375</name>
</gene>
<organism evidence="2 3">
    <name type="scientific">Oceaniferula marina</name>
    <dbReference type="NCBI Taxonomy" id="2748318"/>
    <lineage>
        <taxon>Bacteria</taxon>
        <taxon>Pseudomonadati</taxon>
        <taxon>Verrucomicrobiota</taxon>
        <taxon>Verrucomicrobiia</taxon>
        <taxon>Verrucomicrobiales</taxon>
        <taxon>Verrucomicrobiaceae</taxon>
        <taxon>Oceaniferula</taxon>
    </lineage>
</organism>
<keyword evidence="1" id="KW-1133">Transmembrane helix</keyword>
<proteinExistence type="predicted"/>
<keyword evidence="1" id="KW-0812">Transmembrane</keyword>
<protein>
    <submittedName>
        <fullName evidence="2">Uncharacterized protein</fullName>
    </submittedName>
</protein>
<sequence length="156" mass="17169">MQAPVTPPTAYPVDPRVKDDEHLRLLAVFHYVYAGLTAAGLIFLVIHFLVMKSVMMTVQEVDVATTGSTPAGPSPTALMGVFVWFYLLFGLLMLAMTLANAYSGVCLRKKSRRTFSLVIAGVNCLNMPLGTVLGIFTIMVLVRDSVARAYQEREQR</sequence>